<proteinExistence type="inferred from homology"/>
<organism evidence="5">
    <name type="scientific">Ensete ventricosum</name>
    <name type="common">Abyssinian banana</name>
    <name type="synonym">Musa ensete</name>
    <dbReference type="NCBI Taxonomy" id="4639"/>
    <lineage>
        <taxon>Eukaryota</taxon>
        <taxon>Viridiplantae</taxon>
        <taxon>Streptophyta</taxon>
        <taxon>Embryophyta</taxon>
        <taxon>Tracheophyta</taxon>
        <taxon>Spermatophyta</taxon>
        <taxon>Magnoliopsida</taxon>
        <taxon>Liliopsida</taxon>
        <taxon>Zingiberales</taxon>
        <taxon>Musaceae</taxon>
        <taxon>Ensete</taxon>
    </lineage>
</organism>
<dbReference type="Pfam" id="PF03145">
    <property type="entry name" value="Sina_TRAF"/>
    <property type="match status" value="1"/>
</dbReference>
<accession>A0A444GGP3</accession>
<keyword evidence="2" id="KW-0479">Metal-binding</keyword>
<dbReference type="GO" id="GO:0005737">
    <property type="term" value="C:cytoplasm"/>
    <property type="evidence" value="ECO:0007669"/>
    <property type="project" value="InterPro"/>
</dbReference>
<reference evidence="5" key="1">
    <citation type="journal article" date="2018" name="Data Brief">
        <title>Genome sequence data from 17 accessions of Ensete ventricosum, a staple food crop for millions in Ethiopia.</title>
        <authorList>
            <person name="Yemataw Z."/>
            <person name="Muzemil S."/>
            <person name="Ambachew D."/>
            <person name="Tripathi L."/>
            <person name="Tesfaye K."/>
            <person name="Chala A."/>
            <person name="Farbos A."/>
            <person name="O'Neill P."/>
            <person name="Moore K."/>
            <person name="Grant M."/>
            <person name="Studholme D.J."/>
        </authorList>
    </citation>
    <scope>NUCLEOTIDE SEQUENCE [LARGE SCALE GENOMIC DNA]</scope>
    <source>
        <tissue evidence="5">Leaf</tissue>
    </source>
</reference>
<evidence type="ECO:0000256" key="4">
    <source>
        <dbReference type="ARBA" id="ARBA00022833"/>
    </source>
</evidence>
<gene>
    <name evidence="5" type="ORF">BHM03_00034890</name>
</gene>
<dbReference type="SUPFAM" id="SSF49599">
    <property type="entry name" value="TRAF domain-like"/>
    <property type="match status" value="1"/>
</dbReference>
<sequence length="88" mass="10047">MHIGSSFNHRYVKSKPGEVESATWMLTVFSCFGQYLCLHFEAFQLGMAPGDDNEAKCYSYSLEVGGYRRKIRWQGVPQSSRESSEGER</sequence>
<dbReference type="Gene3D" id="2.60.210.10">
    <property type="entry name" value="Apoptosis, Tumor Necrosis Factor Receptor Associated Protein 2, Chain A"/>
    <property type="match status" value="1"/>
</dbReference>
<keyword evidence="3" id="KW-0863">Zinc-finger</keyword>
<dbReference type="AlphaFoldDB" id="A0A444GGP3"/>
<comment type="similarity">
    <text evidence="1">Belongs to the SINA (Seven in absentia) family.</text>
</comment>
<dbReference type="GO" id="GO:0008270">
    <property type="term" value="F:zinc ion binding"/>
    <property type="evidence" value="ECO:0007669"/>
    <property type="project" value="UniProtKB-KW"/>
</dbReference>
<dbReference type="GO" id="GO:0006511">
    <property type="term" value="P:ubiquitin-dependent protein catabolic process"/>
    <property type="evidence" value="ECO:0007669"/>
    <property type="project" value="InterPro"/>
</dbReference>
<evidence type="ECO:0000256" key="2">
    <source>
        <dbReference type="ARBA" id="ARBA00022723"/>
    </source>
</evidence>
<protein>
    <submittedName>
        <fullName evidence="5">Uncharacterized protein</fullName>
    </submittedName>
</protein>
<keyword evidence="4" id="KW-0862">Zinc</keyword>
<evidence type="ECO:0000256" key="3">
    <source>
        <dbReference type="ARBA" id="ARBA00022771"/>
    </source>
</evidence>
<dbReference type="Proteomes" id="UP000290560">
    <property type="component" value="Unassembled WGS sequence"/>
</dbReference>
<evidence type="ECO:0000313" key="5">
    <source>
        <dbReference type="EMBL" id="RZR74291.1"/>
    </source>
</evidence>
<dbReference type="InterPro" id="IPR018121">
    <property type="entry name" value="7-in-absentia-prot_TRAF-dom"/>
</dbReference>
<dbReference type="EMBL" id="KV876187">
    <property type="protein sequence ID" value="RZR74291.1"/>
    <property type="molecule type" value="Genomic_DNA"/>
</dbReference>
<name>A0A444GGP3_ENSVE</name>
<dbReference type="InterPro" id="IPR008974">
    <property type="entry name" value="TRAF-like"/>
</dbReference>
<evidence type="ECO:0000256" key="1">
    <source>
        <dbReference type="ARBA" id="ARBA00009119"/>
    </source>
</evidence>